<dbReference type="InterPro" id="IPR013783">
    <property type="entry name" value="Ig-like_fold"/>
</dbReference>
<dbReference type="PANTHER" id="PTHR37833">
    <property type="entry name" value="LIPOPROTEIN-RELATED"/>
    <property type="match status" value="1"/>
</dbReference>
<dbReference type="PROSITE" id="PS51257">
    <property type="entry name" value="PROKAR_LIPOPROTEIN"/>
    <property type="match status" value="1"/>
</dbReference>
<dbReference type="Gene3D" id="2.60.40.10">
    <property type="entry name" value="Immunoglobulins"/>
    <property type="match status" value="1"/>
</dbReference>
<organism evidence="2 3">
    <name type="scientific">Epilithonimonas xixisoli</name>
    <dbReference type="NCBI Taxonomy" id="1476462"/>
    <lineage>
        <taxon>Bacteria</taxon>
        <taxon>Pseudomonadati</taxon>
        <taxon>Bacteroidota</taxon>
        <taxon>Flavobacteriia</taxon>
        <taxon>Flavobacteriales</taxon>
        <taxon>Weeksellaceae</taxon>
        <taxon>Chryseobacterium group</taxon>
        <taxon>Epilithonimonas</taxon>
    </lineage>
</organism>
<sequence>MKSIKILAVAALCTLAFSCNKKEENKVDQTQGLDYAQASAISDSLATQEAVNPDDAALVKEAQSKPLTTIAFSETDHSFGDIKKGEKVEHIYEVTNTGTNPLIISNVKPGCGCTVPDYTKEPILPGKKGKITLHFDSTNFDGTVHKAADVFVNVEKAPVKLTFSANVLP</sequence>
<dbReference type="InterPro" id="IPR011467">
    <property type="entry name" value="DUF1573"/>
</dbReference>
<dbReference type="Proteomes" id="UP000295313">
    <property type="component" value="Unassembled WGS sequence"/>
</dbReference>
<accession>A0A4R8I2V5</accession>
<keyword evidence="1" id="KW-0732">Signal</keyword>
<evidence type="ECO:0000256" key="1">
    <source>
        <dbReference type="SAM" id="SignalP"/>
    </source>
</evidence>
<dbReference type="OrthoDB" id="826619at2"/>
<feature type="chain" id="PRO_5020613515" evidence="1">
    <location>
        <begin position="22"/>
        <end position="169"/>
    </location>
</feature>
<dbReference type="Pfam" id="PF07610">
    <property type="entry name" value="DUF1573"/>
    <property type="match status" value="1"/>
</dbReference>
<dbReference type="PANTHER" id="PTHR37833:SF1">
    <property type="entry name" value="SIGNAL PEPTIDE PROTEIN"/>
    <property type="match status" value="1"/>
</dbReference>
<dbReference type="AlphaFoldDB" id="A0A4R8I2V5"/>
<evidence type="ECO:0000313" key="3">
    <source>
        <dbReference type="Proteomes" id="UP000295313"/>
    </source>
</evidence>
<evidence type="ECO:0000313" key="2">
    <source>
        <dbReference type="EMBL" id="TDX82568.1"/>
    </source>
</evidence>
<reference evidence="2 3" key="1">
    <citation type="submission" date="2019-03" db="EMBL/GenBank/DDBJ databases">
        <title>Genomic Encyclopedia of Type Strains, Phase III (KMG-III): the genomes of soil and plant-associated and newly described type strains.</title>
        <authorList>
            <person name="Whitman W."/>
        </authorList>
    </citation>
    <scope>NUCLEOTIDE SEQUENCE [LARGE SCALE GENOMIC DNA]</scope>
    <source>
        <strain evidence="2 3">CGMCC 1.12802</strain>
    </source>
</reference>
<protein>
    <submittedName>
        <fullName evidence="2">Uncharacterized protein DUF1573</fullName>
    </submittedName>
</protein>
<feature type="signal peptide" evidence="1">
    <location>
        <begin position="1"/>
        <end position="21"/>
    </location>
</feature>
<dbReference type="EMBL" id="SOEO01000003">
    <property type="protein sequence ID" value="TDX82568.1"/>
    <property type="molecule type" value="Genomic_DNA"/>
</dbReference>
<name>A0A4R8I2V5_9FLAO</name>
<proteinExistence type="predicted"/>
<dbReference type="RefSeq" id="WP_133945226.1">
    <property type="nucleotide sequence ID" value="NZ_SOEO01000003.1"/>
</dbReference>
<comment type="caution">
    <text evidence="2">The sequence shown here is derived from an EMBL/GenBank/DDBJ whole genome shotgun (WGS) entry which is preliminary data.</text>
</comment>
<gene>
    <name evidence="2" type="ORF">B0I22_2577</name>
</gene>
<keyword evidence="3" id="KW-1185">Reference proteome</keyword>